<dbReference type="GO" id="GO:0003700">
    <property type="term" value="F:DNA-binding transcription factor activity"/>
    <property type="evidence" value="ECO:0007669"/>
    <property type="project" value="InterPro"/>
</dbReference>
<keyword evidence="4" id="KW-0238">DNA-binding</keyword>
<dbReference type="GO" id="GO:0003677">
    <property type="term" value="F:DNA binding"/>
    <property type="evidence" value="ECO:0007669"/>
    <property type="project" value="UniProtKB-KW"/>
</dbReference>
<dbReference type="PANTHER" id="PTHR42756:SF1">
    <property type="entry name" value="TRANSCRIPTIONAL REPRESSOR OF EMRAB OPERON"/>
    <property type="match status" value="1"/>
</dbReference>
<dbReference type="EMBL" id="SLUO01000001">
    <property type="protein sequence ID" value="TCL60946.1"/>
    <property type="molecule type" value="Genomic_DNA"/>
</dbReference>
<keyword evidence="11" id="KW-1185">Reference proteome</keyword>
<dbReference type="PRINTS" id="PR00598">
    <property type="entry name" value="HTHMARR"/>
</dbReference>
<comment type="caution">
    <text evidence="10">The sequence shown here is derived from an EMBL/GenBank/DDBJ whole genome shotgun (WGS) entry which is preliminary data.</text>
</comment>
<keyword evidence="5" id="KW-0804">Transcription</keyword>
<evidence type="ECO:0000256" key="5">
    <source>
        <dbReference type="ARBA" id="ARBA00023163"/>
    </source>
</evidence>
<evidence type="ECO:0000256" key="4">
    <source>
        <dbReference type="ARBA" id="ARBA00023125"/>
    </source>
</evidence>
<dbReference type="InterPro" id="IPR055166">
    <property type="entry name" value="Transc_reg_Sar_Rot_HTH"/>
</dbReference>
<dbReference type="SUPFAM" id="SSF46785">
    <property type="entry name" value="Winged helix' DNA-binding domain"/>
    <property type="match status" value="1"/>
</dbReference>
<evidence type="ECO:0000256" key="1">
    <source>
        <dbReference type="ARBA" id="ARBA00004496"/>
    </source>
</evidence>
<keyword evidence="3" id="KW-0805">Transcription regulation</keyword>
<accession>A0A4R1R5X8</accession>
<evidence type="ECO:0000256" key="8">
    <source>
        <dbReference type="ARBA" id="ARBA00047207"/>
    </source>
</evidence>
<evidence type="ECO:0000313" key="11">
    <source>
        <dbReference type="Proteomes" id="UP000295718"/>
    </source>
</evidence>
<evidence type="ECO:0000256" key="3">
    <source>
        <dbReference type="ARBA" id="ARBA00023015"/>
    </source>
</evidence>
<name>A0A4R1R5X8_9FIRM</name>
<comment type="subcellular location">
    <subcellularLocation>
        <location evidence="1">Cytoplasm</location>
    </subcellularLocation>
</comment>
<evidence type="ECO:0000256" key="2">
    <source>
        <dbReference type="ARBA" id="ARBA00022490"/>
    </source>
</evidence>
<dbReference type="PANTHER" id="PTHR42756">
    <property type="entry name" value="TRANSCRIPTIONAL REGULATOR, MARR"/>
    <property type="match status" value="1"/>
</dbReference>
<protein>
    <recommendedName>
        <fullName evidence="7">HTH-type transcriptional regulator SarZ</fullName>
    </recommendedName>
    <alternativeName>
        <fullName evidence="8">Staphylococcal accessory regulator Z</fullName>
    </alternativeName>
</protein>
<evidence type="ECO:0000256" key="7">
    <source>
        <dbReference type="ARBA" id="ARBA00047188"/>
    </source>
</evidence>
<feature type="domain" description="HTH marR-type" evidence="9">
    <location>
        <begin position="11"/>
        <end position="141"/>
    </location>
</feature>
<evidence type="ECO:0000259" key="9">
    <source>
        <dbReference type="PROSITE" id="PS50995"/>
    </source>
</evidence>
<dbReference type="PROSITE" id="PS50995">
    <property type="entry name" value="HTH_MARR_2"/>
    <property type="match status" value="1"/>
</dbReference>
<dbReference type="GO" id="GO:0005737">
    <property type="term" value="C:cytoplasm"/>
    <property type="evidence" value="ECO:0007669"/>
    <property type="project" value="UniProtKB-SubCell"/>
</dbReference>
<evidence type="ECO:0000313" key="10">
    <source>
        <dbReference type="EMBL" id="TCL60946.1"/>
    </source>
</evidence>
<proteinExistence type="inferred from homology"/>
<dbReference type="RefSeq" id="WP_031391404.1">
    <property type="nucleotide sequence ID" value="NZ_JPNB01000002.1"/>
</dbReference>
<dbReference type="STRING" id="1469948.GCA_000732725_02726"/>
<dbReference type="FunFam" id="1.10.10.10:FF:000163">
    <property type="entry name" value="MarR family transcriptional regulator"/>
    <property type="match status" value="1"/>
</dbReference>
<dbReference type="Pfam" id="PF22381">
    <property type="entry name" value="Staph_reg_Sar_Rot"/>
    <property type="match status" value="1"/>
</dbReference>
<dbReference type="AlphaFoldDB" id="A0A4R1R5X8"/>
<dbReference type="Proteomes" id="UP000295718">
    <property type="component" value="Unassembled WGS sequence"/>
</dbReference>
<dbReference type="InterPro" id="IPR036388">
    <property type="entry name" value="WH-like_DNA-bd_sf"/>
</dbReference>
<gene>
    <name evidence="10" type="ORF">EDD76_10143</name>
</gene>
<dbReference type="Gene3D" id="1.10.10.10">
    <property type="entry name" value="Winged helix-like DNA-binding domain superfamily/Winged helix DNA-binding domain"/>
    <property type="match status" value="1"/>
</dbReference>
<reference evidence="10 11" key="1">
    <citation type="submission" date="2019-03" db="EMBL/GenBank/DDBJ databases">
        <title>Genomic Encyclopedia of Type Strains, Phase IV (KMG-IV): sequencing the most valuable type-strain genomes for metagenomic binning, comparative biology and taxonomic classification.</title>
        <authorList>
            <person name="Goeker M."/>
        </authorList>
    </citation>
    <scope>NUCLEOTIDE SEQUENCE [LARGE SCALE GENOMIC DNA]</scope>
    <source>
        <strain evidence="10 11">DSM 100556</strain>
    </source>
</reference>
<organism evidence="10 11">
    <name type="scientific">Kineothrix alysoides</name>
    <dbReference type="NCBI Taxonomy" id="1469948"/>
    <lineage>
        <taxon>Bacteria</taxon>
        <taxon>Bacillati</taxon>
        <taxon>Bacillota</taxon>
        <taxon>Clostridia</taxon>
        <taxon>Lachnospirales</taxon>
        <taxon>Lachnospiraceae</taxon>
        <taxon>Kineothrix</taxon>
    </lineage>
</organism>
<dbReference type="OrthoDB" id="9806864at2"/>
<keyword evidence="2" id="KW-0963">Cytoplasm</keyword>
<dbReference type="SMART" id="SM00347">
    <property type="entry name" value="HTH_MARR"/>
    <property type="match status" value="1"/>
</dbReference>
<comment type="similarity">
    <text evidence="6">Belongs to the SarZ family.</text>
</comment>
<dbReference type="InterPro" id="IPR036390">
    <property type="entry name" value="WH_DNA-bd_sf"/>
</dbReference>
<evidence type="ECO:0000256" key="6">
    <source>
        <dbReference type="ARBA" id="ARBA00046337"/>
    </source>
</evidence>
<dbReference type="InterPro" id="IPR000835">
    <property type="entry name" value="HTH_MarR-typ"/>
</dbReference>
<sequence length="145" mass="16801">MADQYDVLKLENQLCFPLYACSKEIVKKYKPFLDELDLTYTQYITMMVLWEHKQMNVKELGGYLYLDSGTLTPVLKKLEQKGWIERCRATEDERVLNVSLTEAGYALKEKAVQVPKSIGACIKLESEESQFLYKTLYKILGELAQ</sequence>